<dbReference type="InterPro" id="IPR011051">
    <property type="entry name" value="RmlC_Cupin_sf"/>
</dbReference>
<dbReference type="PROSITE" id="PS01124">
    <property type="entry name" value="HTH_ARAC_FAMILY_2"/>
    <property type="match status" value="1"/>
</dbReference>
<dbReference type="AlphaFoldDB" id="A0A3M8CKI4"/>
<accession>A0A3M8CKI4</accession>
<dbReference type="RefSeq" id="WP_122914548.1">
    <property type="nucleotide sequence ID" value="NZ_RHHT01000040.1"/>
</dbReference>
<dbReference type="EMBL" id="RHHT01000040">
    <property type="protein sequence ID" value="RNB76220.1"/>
    <property type="molecule type" value="Genomic_DNA"/>
</dbReference>
<dbReference type="SUPFAM" id="SSF51182">
    <property type="entry name" value="RmlC-like cupins"/>
    <property type="match status" value="1"/>
</dbReference>
<sequence length="274" mass="31526">MKLIELKLTNSKVMMIQFSPNTADPEEHAHGTDFQLSIPLAGSPYIRYQQETRRLEENLWCITAPGEKHYHFANDRPAKVLLINLEHSFLQQVLVEHLEQKAMQVEFMPWMGGPAEALRKGALSLMQLALEGDGDQAPLLELEYELASLLFALGKGSHTEGWQQRTPRLEHPTLQRVLRRIHDDLSLDLRLDVLSKEAGISKYYLIRLFKEYLGQTPSAYIAEVRLSKAKQKLIETKADITQIAYDVGFGSLNTFERLFKQKHHMSPSEFRRMQ</sequence>
<dbReference type="SMART" id="SM00342">
    <property type="entry name" value="HTH_ARAC"/>
    <property type="match status" value="1"/>
</dbReference>
<reference evidence="5 6" key="1">
    <citation type="submission" date="2018-10" db="EMBL/GenBank/DDBJ databases">
        <title>Phylogenomics of Brevibacillus.</title>
        <authorList>
            <person name="Dunlap C."/>
        </authorList>
    </citation>
    <scope>NUCLEOTIDE SEQUENCE [LARGE SCALE GENOMIC DNA]</scope>
    <source>
        <strain evidence="5 6">JCM 15085</strain>
    </source>
</reference>
<dbReference type="GO" id="GO:0043565">
    <property type="term" value="F:sequence-specific DNA binding"/>
    <property type="evidence" value="ECO:0007669"/>
    <property type="project" value="InterPro"/>
</dbReference>
<keyword evidence="1" id="KW-0805">Transcription regulation</keyword>
<keyword evidence="2" id="KW-0238">DNA-binding</keyword>
<dbReference type="Gene3D" id="1.10.10.60">
    <property type="entry name" value="Homeodomain-like"/>
    <property type="match status" value="2"/>
</dbReference>
<feature type="domain" description="HTH araC/xylS-type" evidence="4">
    <location>
        <begin position="175"/>
        <end position="273"/>
    </location>
</feature>
<dbReference type="InterPro" id="IPR020449">
    <property type="entry name" value="Tscrpt_reg_AraC-type_HTH"/>
</dbReference>
<evidence type="ECO:0000313" key="6">
    <source>
        <dbReference type="Proteomes" id="UP000281915"/>
    </source>
</evidence>
<dbReference type="Proteomes" id="UP000281915">
    <property type="component" value="Unassembled WGS sequence"/>
</dbReference>
<dbReference type="PANTHER" id="PTHR46796">
    <property type="entry name" value="HTH-TYPE TRANSCRIPTIONAL ACTIVATOR RHAS-RELATED"/>
    <property type="match status" value="1"/>
</dbReference>
<proteinExistence type="predicted"/>
<evidence type="ECO:0000256" key="3">
    <source>
        <dbReference type="ARBA" id="ARBA00023163"/>
    </source>
</evidence>
<protein>
    <submittedName>
        <fullName evidence="5">AraC family transcriptional regulator</fullName>
    </submittedName>
</protein>
<evidence type="ECO:0000313" key="5">
    <source>
        <dbReference type="EMBL" id="RNB76220.1"/>
    </source>
</evidence>
<dbReference type="PRINTS" id="PR00032">
    <property type="entry name" value="HTHARAC"/>
</dbReference>
<comment type="caution">
    <text evidence="5">The sequence shown here is derived from an EMBL/GenBank/DDBJ whole genome shotgun (WGS) entry which is preliminary data.</text>
</comment>
<dbReference type="InterPro" id="IPR009057">
    <property type="entry name" value="Homeodomain-like_sf"/>
</dbReference>
<dbReference type="Gene3D" id="2.60.120.10">
    <property type="entry name" value="Jelly Rolls"/>
    <property type="match status" value="1"/>
</dbReference>
<dbReference type="InterPro" id="IPR050204">
    <property type="entry name" value="AraC_XylS_family_regulators"/>
</dbReference>
<keyword evidence="3" id="KW-0804">Transcription</keyword>
<evidence type="ECO:0000256" key="1">
    <source>
        <dbReference type="ARBA" id="ARBA00023015"/>
    </source>
</evidence>
<dbReference type="GO" id="GO:0003700">
    <property type="term" value="F:DNA-binding transcription factor activity"/>
    <property type="evidence" value="ECO:0007669"/>
    <property type="project" value="InterPro"/>
</dbReference>
<dbReference type="Pfam" id="PF12833">
    <property type="entry name" value="HTH_18"/>
    <property type="match status" value="1"/>
</dbReference>
<dbReference type="InterPro" id="IPR018060">
    <property type="entry name" value="HTH_AraC"/>
</dbReference>
<gene>
    <name evidence="5" type="ORF">EDM58_17980</name>
</gene>
<name>A0A3M8CKI4_9BACL</name>
<evidence type="ECO:0000259" key="4">
    <source>
        <dbReference type="PROSITE" id="PS01124"/>
    </source>
</evidence>
<dbReference type="InterPro" id="IPR014710">
    <property type="entry name" value="RmlC-like_jellyroll"/>
</dbReference>
<dbReference type="SUPFAM" id="SSF46689">
    <property type="entry name" value="Homeodomain-like"/>
    <property type="match status" value="2"/>
</dbReference>
<organism evidence="5 6">
    <name type="scientific">Brevibacillus panacihumi</name>
    <dbReference type="NCBI Taxonomy" id="497735"/>
    <lineage>
        <taxon>Bacteria</taxon>
        <taxon>Bacillati</taxon>
        <taxon>Bacillota</taxon>
        <taxon>Bacilli</taxon>
        <taxon>Bacillales</taxon>
        <taxon>Paenibacillaceae</taxon>
        <taxon>Brevibacillus</taxon>
    </lineage>
</organism>
<evidence type="ECO:0000256" key="2">
    <source>
        <dbReference type="ARBA" id="ARBA00023125"/>
    </source>
</evidence>